<feature type="signal peptide" evidence="2">
    <location>
        <begin position="1"/>
        <end position="21"/>
    </location>
</feature>
<keyword evidence="2" id="KW-0732">Signal</keyword>
<evidence type="ECO:0000256" key="1">
    <source>
        <dbReference type="SAM" id="MobiDB-lite"/>
    </source>
</evidence>
<name>Q0ASH3_MARMM</name>
<evidence type="ECO:0000313" key="3">
    <source>
        <dbReference type="EMBL" id="ABI64764.1"/>
    </source>
</evidence>
<dbReference type="eggNOG" id="COG3409">
    <property type="taxonomic scope" value="Bacteria"/>
</dbReference>
<gene>
    <name evidence="3" type="ordered locus">Mmar10_0471</name>
</gene>
<dbReference type="AlphaFoldDB" id="Q0ASH3"/>
<dbReference type="RefSeq" id="WP_011642411.1">
    <property type="nucleotide sequence ID" value="NC_008347.1"/>
</dbReference>
<reference evidence="3 4" key="1">
    <citation type="submission" date="2006-08" db="EMBL/GenBank/DDBJ databases">
        <title>Complete sequence of Maricaulis maris MCS10.</title>
        <authorList>
            <consortium name="US DOE Joint Genome Institute"/>
            <person name="Copeland A."/>
            <person name="Lucas S."/>
            <person name="Lapidus A."/>
            <person name="Barry K."/>
            <person name="Detter J.C."/>
            <person name="Glavina del Rio T."/>
            <person name="Hammon N."/>
            <person name="Israni S."/>
            <person name="Dalin E."/>
            <person name="Tice H."/>
            <person name="Pitluck S."/>
            <person name="Saunders E."/>
            <person name="Brettin T."/>
            <person name="Bruce D."/>
            <person name="Han C."/>
            <person name="Tapia R."/>
            <person name="Gilna P."/>
            <person name="Schmutz J."/>
            <person name="Larimer F."/>
            <person name="Land M."/>
            <person name="Hauser L."/>
            <person name="Kyrpides N."/>
            <person name="Mikhailova N."/>
            <person name="Viollier P."/>
            <person name="Stephens C."/>
            <person name="Richardson P."/>
        </authorList>
    </citation>
    <scope>NUCLEOTIDE SEQUENCE [LARGE SCALE GENOMIC DNA]</scope>
    <source>
        <strain evidence="3 4">MCS10</strain>
    </source>
</reference>
<sequence precursor="true">MKQQLLCASAVALLTASTAFAGDTEWFPPDPPTTAATGECYARVRIAPEYDTYSEQVTTQDSYERYNVAPPSLRDEYREYISREAGMRYIVHEPVYETRTETVQVSPAFVEYEVVPATHDTVTETILVREPRMVWRRGYVPGASMTRFDSETGEVWCLVEEAGEYQTVTRNIVVQPASIREINHPAEYAQITRDVLVQEARIEEIPIAEERDTYRIQVLDQHATVDSHVVPVETQTITRYSLRSEERWEWRLVDCEEINLPGHNPPMSSEIPPVASRQTAPSSQGNTYLYGTEMPVDNNAYSEEVPVAQASYSGSSSSSSRSTRRYRQ</sequence>
<dbReference type="EMBL" id="CP000449">
    <property type="protein sequence ID" value="ABI64764.1"/>
    <property type="molecule type" value="Genomic_DNA"/>
</dbReference>
<dbReference type="STRING" id="394221.Mmar10_0471"/>
<keyword evidence="4" id="KW-1185">Reference proteome</keyword>
<feature type="chain" id="PRO_5004168397" evidence="2">
    <location>
        <begin position="22"/>
        <end position="328"/>
    </location>
</feature>
<accession>Q0ASH3</accession>
<protein>
    <submittedName>
        <fullName evidence="3">Uncharacterized protein</fullName>
    </submittedName>
</protein>
<dbReference type="HOGENOM" id="CLU_846784_0_0_5"/>
<evidence type="ECO:0000256" key="2">
    <source>
        <dbReference type="SAM" id="SignalP"/>
    </source>
</evidence>
<dbReference type="OrthoDB" id="7622008at2"/>
<feature type="compositionally biased region" description="Polar residues" evidence="1">
    <location>
        <begin position="276"/>
        <end position="289"/>
    </location>
</feature>
<organism evidence="3 4">
    <name type="scientific">Maricaulis maris (strain MCS10)</name>
    <name type="common">Caulobacter maris</name>
    <dbReference type="NCBI Taxonomy" id="394221"/>
    <lineage>
        <taxon>Bacteria</taxon>
        <taxon>Pseudomonadati</taxon>
        <taxon>Pseudomonadota</taxon>
        <taxon>Alphaproteobacteria</taxon>
        <taxon>Maricaulales</taxon>
        <taxon>Maricaulaceae</taxon>
        <taxon>Maricaulis</taxon>
    </lineage>
</organism>
<proteinExistence type="predicted"/>
<dbReference type="KEGG" id="mmr:Mmar10_0471"/>
<evidence type="ECO:0000313" key="4">
    <source>
        <dbReference type="Proteomes" id="UP000001964"/>
    </source>
</evidence>
<feature type="compositionally biased region" description="Low complexity" evidence="1">
    <location>
        <begin position="311"/>
        <end position="321"/>
    </location>
</feature>
<feature type="region of interest" description="Disordered" evidence="1">
    <location>
        <begin position="262"/>
        <end position="328"/>
    </location>
</feature>
<dbReference type="Proteomes" id="UP000001964">
    <property type="component" value="Chromosome"/>
</dbReference>